<name>A0A484MR78_9ASTE</name>
<keyword evidence="2" id="KW-1185">Reference proteome</keyword>
<dbReference type="EMBL" id="OOIL02004368">
    <property type="protein sequence ID" value="VFQ91385.1"/>
    <property type="molecule type" value="Genomic_DNA"/>
</dbReference>
<proteinExistence type="predicted"/>
<sequence>MLRKAGNSIVTKFKRGWKKSAQSLADLAGSARHTNNPFPMKSLSLAPLPSMLTIQNNNLVRKHICWRQKKEARSKKETESLWDSV</sequence>
<dbReference type="AlphaFoldDB" id="A0A484MR78"/>
<accession>A0A484MR78</accession>
<evidence type="ECO:0000313" key="2">
    <source>
        <dbReference type="Proteomes" id="UP000595140"/>
    </source>
</evidence>
<gene>
    <name evidence="1" type="ORF">CCAM_LOCUS33161</name>
</gene>
<organism evidence="1 2">
    <name type="scientific">Cuscuta campestris</name>
    <dbReference type="NCBI Taxonomy" id="132261"/>
    <lineage>
        <taxon>Eukaryota</taxon>
        <taxon>Viridiplantae</taxon>
        <taxon>Streptophyta</taxon>
        <taxon>Embryophyta</taxon>
        <taxon>Tracheophyta</taxon>
        <taxon>Spermatophyta</taxon>
        <taxon>Magnoliopsida</taxon>
        <taxon>eudicotyledons</taxon>
        <taxon>Gunneridae</taxon>
        <taxon>Pentapetalae</taxon>
        <taxon>asterids</taxon>
        <taxon>lamiids</taxon>
        <taxon>Solanales</taxon>
        <taxon>Convolvulaceae</taxon>
        <taxon>Cuscuteae</taxon>
        <taxon>Cuscuta</taxon>
        <taxon>Cuscuta subgen. Grammica</taxon>
        <taxon>Cuscuta sect. Cleistogrammica</taxon>
    </lineage>
</organism>
<reference evidence="1 2" key="1">
    <citation type="submission" date="2018-04" db="EMBL/GenBank/DDBJ databases">
        <authorList>
            <person name="Vogel A."/>
        </authorList>
    </citation>
    <scope>NUCLEOTIDE SEQUENCE [LARGE SCALE GENOMIC DNA]</scope>
</reference>
<protein>
    <submittedName>
        <fullName evidence="1">Uncharacterized protein</fullName>
    </submittedName>
</protein>
<evidence type="ECO:0000313" key="1">
    <source>
        <dbReference type="EMBL" id="VFQ91385.1"/>
    </source>
</evidence>
<dbReference type="Proteomes" id="UP000595140">
    <property type="component" value="Unassembled WGS sequence"/>
</dbReference>